<organism evidence="4 5">
    <name type="scientific">Cucurbita argyrosperma subsp. sororia</name>
    <dbReference type="NCBI Taxonomy" id="37648"/>
    <lineage>
        <taxon>Eukaryota</taxon>
        <taxon>Viridiplantae</taxon>
        <taxon>Streptophyta</taxon>
        <taxon>Embryophyta</taxon>
        <taxon>Tracheophyta</taxon>
        <taxon>Spermatophyta</taxon>
        <taxon>Magnoliopsida</taxon>
        <taxon>eudicotyledons</taxon>
        <taxon>Gunneridae</taxon>
        <taxon>Pentapetalae</taxon>
        <taxon>rosids</taxon>
        <taxon>fabids</taxon>
        <taxon>Cucurbitales</taxon>
        <taxon>Cucurbitaceae</taxon>
        <taxon>Cucurbiteae</taxon>
        <taxon>Cucurbita</taxon>
    </lineage>
</organism>
<evidence type="ECO:0000256" key="2">
    <source>
        <dbReference type="ARBA" id="ARBA00023121"/>
    </source>
</evidence>
<evidence type="ECO:0000256" key="1">
    <source>
        <dbReference type="ARBA" id="ARBA00022448"/>
    </source>
</evidence>
<dbReference type="InterPro" id="IPR033872">
    <property type="entry name" value="nsLTP2"/>
</dbReference>
<evidence type="ECO:0008006" key="6">
    <source>
        <dbReference type="Google" id="ProtNLM"/>
    </source>
</evidence>
<evidence type="ECO:0000256" key="3">
    <source>
        <dbReference type="SAM" id="SignalP"/>
    </source>
</evidence>
<keyword evidence="1" id="KW-0813">Transport</keyword>
<proteinExistence type="predicted"/>
<dbReference type="PANTHER" id="PTHR33214">
    <property type="entry name" value="BIFUNCTIONAL INHIBITOR/LIPID-TRANSFER PROTEIN/SEED STORAGE 2S ALBUMIN SUPERFAMILY PROTEIN"/>
    <property type="match status" value="1"/>
</dbReference>
<protein>
    <recommendedName>
        <fullName evidence="6">Bifunctional inhibitor/plant lipid transfer protein/seed storage helical domain-containing protein</fullName>
    </recommendedName>
</protein>
<keyword evidence="2" id="KW-0446">Lipid-binding</keyword>
<keyword evidence="5" id="KW-1185">Reference proteome</keyword>
<gene>
    <name evidence="4" type="ORF">SDJN03_00402</name>
</gene>
<keyword evidence="3" id="KW-0732">Signal</keyword>
<comment type="caution">
    <text evidence="4">The sequence shown here is derived from an EMBL/GenBank/DDBJ whole genome shotgun (WGS) entry which is preliminary data.</text>
</comment>
<reference evidence="4 5" key="1">
    <citation type="journal article" date="2021" name="Hortic Res">
        <title>The domestication of Cucurbita argyrosperma as revealed by the genome of its wild relative.</title>
        <authorList>
            <person name="Barrera-Redondo J."/>
            <person name="Sanchez-de la Vega G."/>
            <person name="Aguirre-Liguori J.A."/>
            <person name="Castellanos-Morales G."/>
            <person name="Gutierrez-Guerrero Y.T."/>
            <person name="Aguirre-Dugua X."/>
            <person name="Aguirre-Planter E."/>
            <person name="Tenaillon M.I."/>
            <person name="Lira-Saade R."/>
            <person name="Eguiarte L.E."/>
        </authorList>
    </citation>
    <scope>NUCLEOTIDE SEQUENCE [LARGE SCALE GENOMIC DNA]</scope>
    <source>
        <strain evidence="4">JBR-2021</strain>
    </source>
</reference>
<evidence type="ECO:0000313" key="5">
    <source>
        <dbReference type="Proteomes" id="UP000685013"/>
    </source>
</evidence>
<name>A0AAV6P354_9ROSI</name>
<sequence>MKKTGLCILVAVAMVAVLTGARLGEAVTCNPMDLSSCVAAITSSEAPTPTCCAKLKEQQSCYFTVYPRTPINSPGTVPYVTVPATPTNSSGTVPIVTAPEAPTTPGNVPVITAPEAPTTSPGTVPIVTAPKAPNSPSTIPYVTAPKTPPTPFLHQISLTPATGGTVSPDHISLVIGRRIQ</sequence>
<dbReference type="EMBL" id="JAGKQH010000001">
    <property type="protein sequence ID" value="KAG6607060.1"/>
    <property type="molecule type" value="Genomic_DNA"/>
</dbReference>
<feature type="chain" id="PRO_5043529312" description="Bifunctional inhibitor/plant lipid transfer protein/seed storage helical domain-containing protein" evidence="3">
    <location>
        <begin position="27"/>
        <end position="180"/>
    </location>
</feature>
<feature type="signal peptide" evidence="3">
    <location>
        <begin position="1"/>
        <end position="26"/>
    </location>
</feature>
<dbReference type="GO" id="GO:0006869">
    <property type="term" value="P:lipid transport"/>
    <property type="evidence" value="ECO:0007669"/>
    <property type="project" value="InterPro"/>
</dbReference>
<dbReference type="Proteomes" id="UP000685013">
    <property type="component" value="Chromosome 1"/>
</dbReference>
<dbReference type="PANTHER" id="PTHR33214:SF69">
    <property type="entry name" value="BIFUNCTIONAL INHIBITOR_LIPID-TRANSFER PROTEIN_SEED STORAGE 2S ALBUMIN SUPERFAMILY PROTEIN"/>
    <property type="match status" value="1"/>
</dbReference>
<feature type="non-terminal residue" evidence="4">
    <location>
        <position position="1"/>
    </location>
</feature>
<dbReference type="GO" id="GO:0008289">
    <property type="term" value="F:lipid binding"/>
    <property type="evidence" value="ECO:0007669"/>
    <property type="project" value="UniProtKB-KW"/>
</dbReference>
<evidence type="ECO:0000313" key="4">
    <source>
        <dbReference type="EMBL" id="KAG6607060.1"/>
    </source>
</evidence>
<dbReference type="AlphaFoldDB" id="A0AAV6P354"/>
<accession>A0AAV6P354</accession>